<dbReference type="InterPro" id="IPR000863">
    <property type="entry name" value="Sulfotransferase_dom"/>
</dbReference>
<evidence type="ECO:0000313" key="3">
    <source>
        <dbReference type="EMBL" id="KAK6192839.1"/>
    </source>
</evidence>
<dbReference type="Pfam" id="PF00685">
    <property type="entry name" value="Sulfotransfer_1"/>
    <property type="match status" value="1"/>
</dbReference>
<name>A0AAN8KG25_PATCE</name>
<dbReference type="PANTHER" id="PTHR45964:SF5">
    <property type="entry name" value="WSCD FAMILY MEMBER CG9164"/>
    <property type="match status" value="1"/>
</dbReference>
<gene>
    <name evidence="3" type="ORF">SNE40_004240</name>
    <name evidence="4" type="ORF">SNE40_004241</name>
</gene>
<dbReference type="InterPro" id="IPR051589">
    <property type="entry name" value="Sialate-O-sulfotransferase"/>
</dbReference>
<comment type="similarity">
    <text evidence="1">Belongs to the WSCD family.</text>
</comment>
<proteinExistence type="inferred from homology"/>
<evidence type="ECO:0000256" key="1">
    <source>
        <dbReference type="ARBA" id="ARBA00010236"/>
    </source>
</evidence>
<dbReference type="AlphaFoldDB" id="A0AAN8KG25"/>
<dbReference type="PANTHER" id="PTHR45964">
    <property type="entry name" value="WSCD FAMILY MEMBER CG9164"/>
    <property type="match status" value="1"/>
</dbReference>
<dbReference type="EMBL" id="JAZGQO010000002">
    <property type="protein sequence ID" value="KAK6192840.1"/>
    <property type="molecule type" value="Genomic_DNA"/>
</dbReference>
<dbReference type="SUPFAM" id="SSF52540">
    <property type="entry name" value="P-loop containing nucleoside triphosphate hydrolases"/>
    <property type="match status" value="1"/>
</dbReference>
<feature type="domain" description="Sulfotransferase" evidence="2">
    <location>
        <begin position="33"/>
        <end position="236"/>
    </location>
</feature>
<keyword evidence="5" id="KW-1185">Reference proteome</keyword>
<evidence type="ECO:0000313" key="4">
    <source>
        <dbReference type="EMBL" id="KAK6192840.1"/>
    </source>
</evidence>
<evidence type="ECO:0000259" key="2">
    <source>
        <dbReference type="Pfam" id="PF00685"/>
    </source>
</evidence>
<dbReference type="Proteomes" id="UP001347796">
    <property type="component" value="Unassembled WGS sequence"/>
</dbReference>
<accession>A0AAN8KG25</accession>
<protein>
    <recommendedName>
        <fullName evidence="2">Sulfotransferase domain-containing protein</fullName>
    </recommendedName>
</protein>
<dbReference type="EMBL" id="JAZGQO010000002">
    <property type="protein sequence ID" value="KAK6192839.1"/>
    <property type="molecule type" value="Genomic_DNA"/>
</dbReference>
<dbReference type="GO" id="GO:0008146">
    <property type="term" value="F:sulfotransferase activity"/>
    <property type="evidence" value="ECO:0007669"/>
    <property type="project" value="InterPro"/>
</dbReference>
<organism evidence="4 5">
    <name type="scientific">Patella caerulea</name>
    <name type="common">Rayed Mediterranean limpet</name>
    <dbReference type="NCBI Taxonomy" id="87958"/>
    <lineage>
        <taxon>Eukaryota</taxon>
        <taxon>Metazoa</taxon>
        <taxon>Spiralia</taxon>
        <taxon>Lophotrochozoa</taxon>
        <taxon>Mollusca</taxon>
        <taxon>Gastropoda</taxon>
        <taxon>Patellogastropoda</taxon>
        <taxon>Patelloidea</taxon>
        <taxon>Patellidae</taxon>
        <taxon>Patella</taxon>
    </lineage>
</organism>
<dbReference type="InterPro" id="IPR027417">
    <property type="entry name" value="P-loop_NTPase"/>
</dbReference>
<dbReference type="Gene3D" id="3.40.50.300">
    <property type="entry name" value="P-loop containing nucleotide triphosphate hydrolases"/>
    <property type="match status" value="1"/>
</dbReference>
<reference evidence="4 5" key="1">
    <citation type="submission" date="2024-01" db="EMBL/GenBank/DDBJ databases">
        <title>The genome of the rayed Mediterranean limpet Patella caerulea (Linnaeus, 1758).</title>
        <authorList>
            <person name="Anh-Thu Weber A."/>
            <person name="Halstead-Nussloch G."/>
        </authorList>
    </citation>
    <scope>NUCLEOTIDE SEQUENCE [LARGE SCALE GENOMIC DNA]</scope>
    <source>
        <strain evidence="4">AATW-2023a</strain>
        <tissue evidence="4">Whole specimen</tissue>
    </source>
</reference>
<comment type="caution">
    <text evidence="4">The sequence shown here is derived from an EMBL/GenBank/DDBJ whole genome shotgun (WGS) entry which is preliminary data.</text>
</comment>
<evidence type="ECO:0000313" key="5">
    <source>
        <dbReference type="Proteomes" id="UP001347796"/>
    </source>
</evidence>
<sequence>MSGHGPFYVGYNNDVWSCKNIERSSTPLPLTALVSFPGSGNTWVRHMVQQATGIATGSLYNDSVIKYRGFPAEGIHDNTVSLIKTHEWGDRERSKYRKAVILIRDPFDTLLAEFNRQRSGHLGHAKEGDYSKYWHQFVYDNAALWPRLYNDWFQFKGPIHIIHFESLETNPLFEMQQLLKFLNLPVTDSDVKCMMRNRDGRFKRRTSKVLKRPQRFTFHMKNSIKTYKDMVTKELEKILHKSRSS</sequence>